<organism evidence="1 2">
    <name type="scientific">Lupinus luteus</name>
    <name type="common">European yellow lupine</name>
    <dbReference type="NCBI Taxonomy" id="3873"/>
    <lineage>
        <taxon>Eukaryota</taxon>
        <taxon>Viridiplantae</taxon>
        <taxon>Streptophyta</taxon>
        <taxon>Embryophyta</taxon>
        <taxon>Tracheophyta</taxon>
        <taxon>Spermatophyta</taxon>
        <taxon>Magnoliopsida</taxon>
        <taxon>eudicotyledons</taxon>
        <taxon>Gunneridae</taxon>
        <taxon>Pentapetalae</taxon>
        <taxon>rosids</taxon>
        <taxon>fabids</taxon>
        <taxon>Fabales</taxon>
        <taxon>Fabaceae</taxon>
        <taxon>Papilionoideae</taxon>
        <taxon>50 kb inversion clade</taxon>
        <taxon>genistoids sensu lato</taxon>
        <taxon>core genistoids</taxon>
        <taxon>Genisteae</taxon>
        <taxon>Lupinus</taxon>
    </lineage>
</organism>
<dbReference type="EMBL" id="CAXHTB010000001">
    <property type="protein sequence ID" value="CAL0299501.1"/>
    <property type="molecule type" value="Genomic_DNA"/>
</dbReference>
<evidence type="ECO:0000313" key="2">
    <source>
        <dbReference type="Proteomes" id="UP001497480"/>
    </source>
</evidence>
<keyword evidence="2" id="KW-1185">Reference proteome</keyword>
<accession>A0AAV1VRN2</accession>
<protein>
    <submittedName>
        <fullName evidence="1">Uncharacterized protein</fullName>
    </submittedName>
</protein>
<gene>
    <name evidence="1" type="ORF">LLUT_LOCUS561</name>
</gene>
<reference evidence="1 2" key="1">
    <citation type="submission" date="2024-03" db="EMBL/GenBank/DDBJ databases">
        <authorList>
            <person name="Martinez-Hernandez J."/>
        </authorList>
    </citation>
    <scope>NUCLEOTIDE SEQUENCE [LARGE SCALE GENOMIC DNA]</scope>
</reference>
<dbReference type="AlphaFoldDB" id="A0AAV1VRN2"/>
<dbReference type="Proteomes" id="UP001497480">
    <property type="component" value="Unassembled WGS sequence"/>
</dbReference>
<proteinExistence type="predicted"/>
<comment type="caution">
    <text evidence="1">The sequence shown here is derived from an EMBL/GenBank/DDBJ whole genome shotgun (WGS) entry which is preliminary data.</text>
</comment>
<sequence length="143" mass="16114">MGLAHEDDGNSSKEERDHGPMTQSVWFCLKPPICVSKPTRPAWVCHRCLLAVVQPHRVWCTILKLITVRPPFWEVPIYPELRCDDAREGRMSSIGFHEELLSGMPFAGHSSPIRESTSIRVACNVLAIAHMLALDGKSKERLQ</sequence>
<evidence type="ECO:0000313" key="1">
    <source>
        <dbReference type="EMBL" id="CAL0299501.1"/>
    </source>
</evidence>
<name>A0AAV1VRN2_LUPLU</name>